<keyword evidence="6" id="KW-0732">Signal</keyword>
<feature type="region of interest" description="Disordered" evidence="11">
    <location>
        <begin position="236"/>
        <end position="257"/>
    </location>
</feature>
<comment type="subcellular location">
    <subcellularLocation>
        <location evidence="1 10">Cell outer membrane</location>
    </subcellularLocation>
</comment>
<sequence>MPEKENRFCRSSTIPLLRNNVEARLKQYLIRTFCTLLLAGIVFASPAFAAHGVVLNFNDVDISTMVKFISDLTGKNFVMDDRVKGKISVYSPSKLSNEEAYNVFTSVLELKGFTVVQSGKVLKVVPSANAKTSGFPLLPSGKRPPVNDSYIAQVIKLENISAQEAIPFLQPLVSKDGNISAFGSSNLLVLDGAINLRKIQDILKIIDTEKTREGIEIIYLKNAAAESAAKTIQQWLSGSENKSTGQPGAATAAPSSGQASVMADQRLNALLVFGGDGVKQAVREMVAKLDVPSPEASNKVNVYYLENTDATEMAKVLDGVIKGMSSAAATTAGQAAGTTAAPQTSPFDSGKVTITADKASNSLVIMASPADYNNLVQVIKKLDRRSKQVFVQVLIAEVSLSKSRQVGVQLGTLGVSSISRYFGVAGYYDPFSVLSTIETATSSISSTSGLSNLSTPANIGAVLQALDSNGLVNVLSTPNILTSDNKEAEIVVGQNVPFQGSSTVSSGVTTTSIERKDVGITLKIKPQISEGDYIRMDLSQEISAIGSTVTVGSGSTDRITTKRSAKTNVVVKDNEMIVIGGLIQDQDDETISKVPFFGDIPGLGWLFKTKSKSKTKTNLMILLTPHIVKDNSDLTAVSDTQRAKFGDAAKKVEPVDLQKEISGK</sequence>
<dbReference type="Gene3D" id="3.30.1370.120">
    <property type="match status" value="3"/>
</dbReference>
<dbReference type="InterPro" id="IPR049371">
    <property type="entry name" value="GspD-like_N0"/>
</dbReference>
<protein>
    <submittedName>
        <fullName evidence="15">Type II secretion system protein GspD</fullName>
    </submittedName>
</protein>
<evidence type="ECO:0000259" key="13">
    <source>
        <dbReference type="Pfam" id="PF03958"/>
    </source>
</evidence>
<keyword evidence="9" id="KW-0998">Cell outer membrane</keyword>
<comment type="caution">
    <text evidence="15">The sequence shown here is derived from an EMBL/GenBank/DDBJ whole genome shotgun (WGS) entry which is preliminary data.</text>
</comment>
<dbReference type="InterPro" id="IPR005644">
    <property type="entry name" value="NolW-like"/>
</dbReference>
<evidence type="ECO:0000256" key="11">
    <source>
        <dbReference type="SAM" id="MobiDB-lite"/>
    </source>
</evidence>
<evidence type="ECO:0000256" key="7">
    <source>
        <dbReference type="ARBA" id="ARBA00022927"/>
    </source>
</evidence>
<dbReference type="PANTHER" id="PTHR30332:SF24">
    <property type="entry name" value="SECRETIN GSPD-RELATED"/>
    <property type="match status" value="1"/>
</dbReference>
<evidence type="ECO:0000256" key="10">
    <source>
        <dbReference type="RuleBase" id="RU004004"/>
    </source>
</evidence>
<evidence type="ECO:0000256" key="6">
    <source>
        <dbReference type="ARBA" id="ARBA00022729"/>
    </source>
</evidence>
<keyword evidence="4" id="KW-1134">Transmembrane beta strand</keyword>
<evidence type="ECO:0000256" key="8">
    <source>
        <dbReference type="ARBA" id="ARBA00023136"/>
    </source>
</evidence>
<evidence type="ECO:0000259" key="12">
    <source>
        <dbReference type="Pfam" id="PF00263"/>
    </source>
</evidence>
<evidence type="ECO:0000256" key="4">
    <source>
        <dbReference type="ARBA" id="ARBA00022452"/>
    </source>
</evidence>
<reference evidence="15 16" key="1">
    <citation type="submission" date="2019-04" db="EMBL/GenBank/DDBJ databases">
        <title>Geobacter ruber sp. nov., ferric-reducing bacteria isolated from paddy soil.</title>
        <authorList>
            <person name="Xu Z."/>
            <person name="Masuda Y."/>
            <person name="Itoh H."/>
            <person name="Senoo K."/>
        </authorList>
    </citation>
    <scope>NUCLEOTIDE SEQUENCE [LARGE SCALE GENOMIC DNA]</scope>
    <source>
        <strain evidence="15 16">Red88</strain>
    </source>
</reference>
<dbReference type="PANTHER" id="PTHR30332">
    <property type="entry name" value="PROBABLE GENERAL SECRETION PATHWAY PROTEIN D"/>
    <property type="match status" value="1"/>
</dbReference>
<feature type="compositionally biased region" description="Polar residues" evidence="11">
    <location>
        <begin position="236"/>
        <end position="246"/>
    </location>
</feature>
<keyword evidence="5" id="KW-0812">Transmembrane</keyword>
<feature type="domain" description="Type II/III secretion system secretin-like" evidence="12">
    <location>
        <begin position="465"/>
        <end position="629"/>
    </location>
</feature>
<keyword evidence="8" id="KW-0472">Membrane</keyword>
<dbReference type="Proteomes" id="UP000324298">
    <property type="component" value="Unassembled WGS sequence"/>
</dbReference>
<dbReference type="GO" id="GO:0015628">
    <property type="term" value="P:protein secretion by the type II secretion system"/>
    <property type="evidence" value="ECO:0007669"/>
    <property type="project" value="InterPro"/>
</dbReference>
<evidence type="ECO:0000256" key="1">
    <source>
        <dbReference type="ARBA" id="ARBA00004442"/>
    </source>
</evidence>
<dbReference type="Pfam" id="PF00263">
    <property type="entry name" value="Secretin"/>
    <property type="match status" value="1"/>
</dbReference>
<organism evidence="15 16">
    <name type="scientific">Oryzomonas rubra</name>
    <dbReference type="NCBI Taxonomy" id="2509454"/>
    <lineage>
        <taxon>Bacteria</taxon>
        <taxon>Pseudomonadati</taxon>
        <taxon>Thermodesulfobacteriota</taxon>
        <taxon>Desulfuromonadia</taxon>
        <taxon>Geobacterales</taxon>
        <taxon>Geobacteraceae</taxon>
        <taxon>Oryzomonas</taxon>
    </lineage>
</organism>
<proteinExistence type="inferred from homology"/>
<evidence type="ECO:0000313" key="15">
    <source>
        <dbReference type="EMBL" id="KAA0889789.1"/>
    </source>
</evidence>
<name>A0A5A9XC05_9BACT</name>
<evidence type="ECO:0000259" key="14">
    <source>
        <dbReference type="Pfam" id="PF21305"/>
    </source>
</evidence>
<keyword evidence="7" id="KW-0653">Protein transport</keyword>
<evidence type="ECO:0000313" key="16">
    <source>
        <dbReference type="Proteomes" id="UP000324298"/>
    </source>
</evidence>
<dbReference type="InterPro" id="IPR004846">
    <property type="entry name" value="T2SS/T3SS_dom"/>
</dbReference>
<gene>
    <name evidence="15" type="primary">gspD</name>
    <name evidence="15" type="ORF">ET418_13525</name>
</gene>
<dbReference type="GO" id="GO:0015627">
    <property type="term" value="C:type II protein secretion system complex"/>
    <property type="evidence" value="ECO:0007669"/>
    <property type="project" value="InterPro"/>
</dbReference>
<dbReference type="EMBL" id="SRSD01000008">
    <property type="protein sequence ID" value="KAA0889789.1"/>
    <property type="molecule type" value="Genomic_DNA"/>
</dbReference>
<evidence type="ECO:0000256" key="5">
    <source>
        <dbReference type="ARBA" id="ARBA00022692"/>
    </source>
</evidence>
<evidence type="ECO:0000256" key="3">
    <source>
        <dbReference type="ARBA" id="ARBA00022448"/>
    </source>
</evidence>
<dbReference type="NCBIfam" id="TIGR02517">
    <property type="entry name" value="type_II_gspD"/>
    <property type="match status" value="1"/>
</dbReference>
<feature type="domain" description="GspD-like N0" evidence="14">
    <location>
        <begin position="55"/>
        <end position="124"/>
    </location>
</feature>
<dbReference type="PRINTS" id="PR00811">
    <property type="entry name" value="BCTERIALGSPD"/>
</dbReference>
<feature type="domain" description="NolW-like" evidence="13">
    <location>
        <begin position="301"/>
        <end position="388"/>
    </location>
</feature>
<dbReference type="Pfam" id="PF03958">
    <property type="entry name" value="Secretin_N"/>
    <property type="match status" value="2"/>
</dbReference>
<dbReference type="InterPro" id="IPR001775">
    <property type="entry name" value="GspD/PilQ"/>
</dbReference>
<feature type="domain" description="NolW-like" evidence="13">
    <location>
        <begin position="216"/>
        <end position="294"/>
    </location>
</feature>
<comment type="similarity">
    <text evidence="2">Belongs to the bacterial secretin family. GSP D subfamily.</text>
</comment>
<dbReference type="OrthoDB" id="9775455at2"/>
<dbReference type="InterPro" id="IPR038591">
    <property type="entry name" value="NolW-like_sf"/>
</dbReference>
<accession>A0A5A9XC05</accession>
<keyword evidence="3 10" id="KW-0813">Transport</keyword>
<keyword evidence="16" id="KW-1185">Reference proteome</keyword>
<dbReference type="InterPro" id="IPR050810">
    <property type="entry name" value="Bact_Secretion_Sys_Channel"/>
</dbReference>
<dbReference type="GO" id="GO:0009279">
    <property type="term" value="C:cell outer membrane"/>
    <property type="evidence" value="ECO:0007669"/>
    <property type="project" value="UniProtKB-SubCell"/>
</dbReference>
<dbReference type="AlphaFoldDB" id="A0A5A9XC05"/>
<dbReference type="InterPro" id="IPR013356">
    <property type="entry name" value="T2SS_GspD"/>
</dbReference>
<evidence type="ECO:0000256" key="2">
    <source>
        <dbReference type="ARBA" id="ARBA00006980"/>
    </source>
</evidence>
<dbReference type="Pfam" id="PF21305">
    <property type="entry name" value="type_II_gspD_N0"/>
    <property type="match status" value="1"/>
</dbReference>
<evidence type="ECO:0000256" key="9">
    <source>
        <dbReference type="ARBA" id="ARBA00023237"/>
    </source>
</evidence>